<dbReference type="PROSITE" id="PS51253">
    <property type="entry name" value="HTH_CENPB"/>
    <property type="match status" value="1"/>
</dbReference>
<dbReference type="AlphaFoldDB" id="A0A8B8FT51"/>
<gene>
    <name evidence="5" type="primary">LOC112686165</name>
</gene>
<dbReference type="InterPro" id="IPR006600">
    <property type="entry name" value="HTH_CenpB_DNA-bd_dom"/>
</dbReference>
<sequence>MNKRRDLSVEEKLDVLKKYDELPKTSQRQAACKLNVSQSLLGRMLKSRQEIENASLENVNSNRERKRVSKEEVEVALKQWFTKVRQKDVRVTGPLLRQKAEDLAKKIGKDNFVATEGWFHRWKKRENISFVKPHGEQGEANHVAARLWIHSEWPSLIAKYPRLVCSMRMKLDFISGHYLSTLTCSKMKKLEELKLVKNV</sequence>
<name>A0A8B8FT51_9HEMI</name>
<dbReference type="Gene3D" id="1.10.10.60">
    <property type="entry name" value="Homeodomain-like"/>
    <property type="match status" value="2"/>
</dbReference>
<dbReference type="PANTHER" id="PTHR19303">
    <property type="entry name" value="TRANSPOSON"/>
    <property type="match status" value="1"/>
</dbReference>
<dbReference type="GeneID" id="112686165"/>
<reference evidence="5" key="1">
    <citation type="submission" date="2025-08" db="UniProtKB">
        <authorList>
            <consortium name="RefSeq"/>
        </authorList>
    </citation>
    <scope>IDENTIFICATION</scope>
    <source>
        <tissue evidence="5">Whole body</tissue>
    </source>
</reference>
<keyword evidence="2" id="KW-0238">DNA-binding</keyword>
<dbReference type="SMART" id="SM00674">
    <property type="entry name" value="CENPB"/>
    <property type="match status" value="1"/>
</dbReference>
<dbReference type="RefSeq" id="XP_025414144.1">
    <property type="nucleotide sequence ID" value="XM_025558359.1"/>
</dbReference>
<dbReference type="InterPro" id="IPR009057">
    <property type="entry name" value="Homeodomain-like_sf"/>
</dbReference>
<evidence type="ECO:0000256" key="2">
    <source>
        <dbReference type="ARBA" id="ARBA00023125"/>
    </source>
</evidence>
<dbReference type="SUPFAM" id="SSF46689">
    <property type="entry name" value="Homeodomain-like"/>
    <property type="match status" value="2"/>
</dbReference>
<dbReference type="Proteomes" id="UP000694846">
    <property type="component" value="Unplaced"/>
</dbReference>
<organism evidence="4 5">
    <name type="scientific">Sipha flava</name>
    <name type="common">yellow sugarcane aphid</name>
    <dbReference type="NCBI Taxonomy" id="143950"/>
    <lineage>
        <taxon>Eukaryota</taxon>
        <taxon>Metazoa</taxon>
        <taxon>Ecdysozoa</taxon>
        <taxon>Arthropoda</taxon>
        <taxon>Hexapoda</taxon>
        <taxon>Insecta</taxon>
        <taxon>Pterygota</taxon>
        <taxon>Neoptera</taxon>
        <taxon>Paraneoptera</taxon>
        <taxon>Hemiptera</taxon>
        <taxon>Sternorrhyncha</taxon>
        <taxon>Aphidomorpha</taxon>
        <taxon>Aphidoidea</taxon>
        <taxon>Aphididae</taxon>
        <taxon>Sipha</taxon>
    </lineage>
</organism>
<protein>
    <submittedName>
        <fullName evidence="5">Tigger transposable element-derived protein 3-like</fullName>
    </submittedName>
</protein>
<dbReference type="GO" id="GO:0003677">
    <property type="term" value="F:DNA binding"/>
    <property type="evidence" value="ECO:0007669"/>
    <property type="project" value="UniProtKB-KW"/>
</dbReference>
<accession>A0A8B8FT51</accession>
<dbReference type="OrthoDB" id="6594513at2759"/>
<proteinExistence type="predicted"/>
<evidence type="ECO:0000313" key="5">
    <source>
        <dbReference type="RefSeq" id="XP_025414144.1"/>
    </source>
</evidence>
<comment type="subcellular location">
    <subcellularLocation>
        <location evidence="1">Nucleus</location>
    </subcellularLocation>
</comment>
<evidence type="ECO:0000313" key="4">
    <source>
        <dbReference type="Proteomes" id="UP000694846"/>
    </source>
</evidence>
<dbReference type="InterPro" id="IPR050863">
    <property type="entry name" value="CenT-Element_Derived"/>
</dbReference>
<evidence type="ECO:0000259" key="3">
    <source>
        <dbReference type="PROSITE" id="PS51253"/>
    </source>
</evidence>
<feature type="domain" description="HTH CENPB-type" evidence="3">
    <location>
        <begin position="61"/>
        <end position="132"/>
    </location>
</feature>
<evidence type="ECO:0000256" key="1">
    <source>
        <dbReference type="ARBA" id="ARBA00004123"/>
    </source>
</evidence>
<dbReference type="GO" id="GO:0005634">
    <property type="term" value="C:nucleus"/>
    <property type="evidence" value="ECO:0007669"/>
    <property type="project" value="UniProtKB-SubCell"/>
</dbReference>
<keyword evidence="4" id="KW-1185">Reference proteome</keyword>
<dbReference type="PANTHER" id="PTHR19303:SF73">
    <property type="entry name" value="PROTEIN PDC2"/>
    <property type="match status" value="1"/>
</dbReference>
<dbReference type="Pfam" id="PF03221">
    <property type="entry name" value="HTH_Tnp_Tc5"/>
    <property type="match status" value="1"/>
</dbReference>